<keyword evidence="4" id="KW-1185">Reference proteome</keyword>
<dbReference type="RefSeq" id="XP_008185161.1">
    <property type="nucleotide sequence ID" value="XM_008186939.1"/>
</dbReference>
<dbReference type="PANTHER" id="PTHR45749:SF21">
    <property type="entry name" value="DUF4371 DOMAIN-CONTAINING PROTEIN"/>
    <property type="match status" value="1"/>
</dbReference>
<feature type="domain" description="DUF4371" evidence="2">
    <location>
        <begin position="79"/>
        <end position="229"/>
    </location>
</feature>
<dbReference type="GeneID" id="103310001"/>
<dbReference type="PANTHER" id="PTHR45749">
    <property type="match status" value="1"/>
</dbReference>
<evidence type="ECO:0008006" key="5">
    <source>
        <dbReference type="Google" id="ProtNLM"/>
    </source>
</evidence>
<dbReference type="AlphaFoldDB" id="A0A8R2FA12"/>
<dbReference type="InterPro" id="IPR008906">
    <property type="entry name" value="HATC_C_dom"/>
</dbReference>
<reference evidence="3" key="2">
    <citation type="submission" date="2022-06" db="UniProtKB">
        <authorList>
            <consortium name="EnsemblMetazoa"/>
        </authorList>
    </citation>
    <scope>IDENTIFICATION</scope>
</reference>
<dbReference type="Proteomes" id="UP000007819">
    <property type="component" value="Unassembled WGS sequence"/>
</dbReference>
<evidence type="ECO:0000313" key="4">
    <source>
        <dbReference type="Proteomes" id="UP000007819"/>
    </source>
</evidence>
<dbReference type="SUPFAM" id="SSF53098">
    <property type="entry name" value="Ribonuclease H-like"/>
    <property type="match status" value="1"/>
</dbReference>
<name>A0A8R2FA12_ACYPI</name>
<sequence length="524" mass="60002">MHSPPKSLVHQPFINWKDAIEYFKIHESNEYHKFSMAKVTEFLKIVDKKQNDVYIQLHKRNERLALRGGHDSGSLDLNLPLHNDGNFRALLRYRIDSGDDLFLNHIKSCGKNSTYISADIQNEVISIICDQIQTKICNRIKTNKFFVILADETTDVSRVEQFSLCIRYFDADVNKIREDFLQFVPVHSTTGLELAKTIISTLSALGLNLQHMRGQGYDGAANMGGVFRGVQALILKEYPKALYTHCFSHCLNLCLNDASKVQQIRNTLNIIQETENIDIVTATNSIETTTTKLQHLRNEVEFQKIFDSAIEMAEKVGVSPIIPQTVGGAQKHRANYTVNDGNCCTYYRVSIYYPYLDDLLSSFNERFNSNSSLISSLSCLFLSKVKKSTFDDLQMALEFYKDDLQIDSYSSTLKGEFELWQMKWETETVIPTNSLDTLLNCPVDIFPNIYTILKIFSILPVTTASVERSFSTLKRIKTYLRNSTSENRLNGLALLNVHRDIDIDIESLIDVFANRKERRLNFKL</sequence>
<accession>A0A8R2FA12</accession>
<organism evidence="3 4">
    <name type="scientific">Acyrthosiphon pisum</name>
    <name type="common">Pea aphid</name>
    <dbReference type="NCBI Taxonomy" id="7029"/>
    <lineage>
        <taxon>Eukaryota</taxon>
        <taxon>Metazoa</taxon>
        <taxon>Ecdysozoa</taxon>
        <taxon>Arthropoda</taxon>
        <taxon>Hexapoda</taxon>
        <taxon>Insecta</taxon>
        <taxon>Pterygota</taxon>
        <taxon>Neoptera</taxon>
        <taxon>Paraneoptera</taxon>
        <taxon>Hemiptera</taxon>
        <taxon>Sternorrhyncha</taxon>
        <taxon>Aphidomorpha</taxon>
        <taxon>Aphidoidea</taxon>
        <taxon>Aphididae</taxon>
        <taxon>Macrosiphini</taxon>
        <taxon>Acyrthosiphon</taxon>
    </lineage>
</organism>
<dbReference type="KEGG" id="api:103310001"/>
<evidence type="ECO:0000259" key="1">
    <source>
        <dbReference type="Pfam" id="PF05699"/>
    </source>
</evidence>
<feature type="domain" description="HAT C-terminal dimerisation" evidence="1">
    <location>
        <begin position="444"/>
        <end position="500"/>
    </location>
</feature>
<dbReference type="OrthoDB" id="6618661at2759"/>
<dbReference type="GO" id="GO:0046983">
    <property type="term" value="F:protein dimerization activity"/>
    <property type="evidence" value="ECO:0007669"/>
    <property type="project" value="InterPro"/>
</dbReference>
<dbReference type="Pfam" id="PF14291">
    <property type="entry name" value="DUF4371"/>
    <property type="match status" value="1"/>
</dbReference>
<dbReference type="Pfam" id="PF05699">
    <property type="entry name" value="Dimer_Tnp_hAT"/>
    <property type="match status" value="1"/>
</dbReference>
<protein>
    <recommendedName>
        <fullName evidence="5">Repressor of the inhibitor of the protein kinase</fullName>
    </recommendedName>
</protein>
<dbReference type="InterPro" id="IPR025398">
    <property type="entry name" value="DUF4371"/>
</dbReference>
<reference evidence="4" key="1">
    <citation type="submission" date="2010-06" db="EMBL/GenBank/DDBJ databases">
        <authorList>
            <person name="Jiang H."/>
            <person name="Abraham K."/>
            <person name="Ali S."/>
            <person name="Alsbrooks S.L."/>
            <person name="Anim B.N."/>
            <person name="Anosike U.S."/>
            <person name="Attaway T."/>
            <person name="Bandaranaike D.P."/>
            <person name="Battles P.K."/>
            <person name="Bell S.N."/>
            <person name="Bell A.V."/>
            <person name="Beltran B."/>
            <person name="Bickham C."/>
            <person name="Bustamante Y."/>
            <person name="Caleb T."/>
            <person name="Canada A."/>
            <person name="Cardenas V."/>
            <person name="Carter K."/>
            <person name="Chacko J."/>
            <person name="Chandrabose M.N."/>
            <person name="Chavez D."/>
            <person name="Chavez A."/>
            <person name="Chen L."/>
            <person name="Chu H.-S."/>
            <person name="Claassen K.J."/>
            <person name="Cockrell R."/>
            <person name="Collins M."/>
            <person name="Cooper J.A."/>
            <person name="Cree A."/>
            <person name="Curry S.M."/>
            <person name="Da Y."/>
            <person name="Dao M.D."/>
            <person name="Das B."/>
            <person name="Davila M.-L."/>
            <person name="Davy-Carroll L."/>
            <person name="Denson S."/>
            <person name="Dinh H."/>
            <person name="Ebong V.E."/>
            <person name="Edwards J.R."/>
            <person name="Egan A."/>
            <person name="El-Daye J."/>
            <person name="Escobedo L."/>
            <person name="Fernandez S."/>
            <person name="Fernando P.R."/>
            <person name="Flagg N."/>
            <person name="Forbes L.D."/>
            <person name="Fowler R.G."/>
            <person name="Fu Q."/>
            <person name="Gabisi R.A."/>
            <person name="Ganer J."/>
            <person name="Garbino Pronczuk A."/>
            <person name="Garcia R.M."/>
            <person name="Garner T."/>
            <person name="Garrett T.E."/>
            <person name="Gonzalez D.A."/>
            <person name="Hamid H."/>
            <person name="Hawkins E.S."/>
            <person name="Hirani K."/>
            <person name="Hogues M.E."/>
            <person name="Hollins B."/>
            <person name="Hsiao C.-H."/>
            <person name="Jabil R."/>
            <person name="James M.L."/>
            <person name="Jhangiani S.N."/>
            <person name="Johnson B."/>
            <person name="Johnson Q."/>
            <person name="Joshi V."/>
            <person name="Kalu J.B."/>
            <person name="Kam C."/>
            <person name="Kashfia A."/>
            <person name="Keebler J."/>
            <person name="Kisamo H."/>
            <person name="Kovar C.L."/>
            <person name="Lago L.A."/>
            <person name="Lai C.-Y."/>
            <person name="Laidlaw J."/>
            <person name="Lara F."/>
            <person name="Le T.-K."/>
            <person name="Lee S.L."/>
            <person name="Legall F.H."/>
            <person name="Lemon S.J."/>
            <person name="Lewis L.R."/>
            <person name="Li B."/>
            <person name="Liu Y."/>
            <person name="Liu Y.-S."/>
            <person name="Lopez J."/>
            <person name="Lozado R.J."/>
            <person name="Lu J."/>
            <person name="Madu R.C."/>
            <person name="Maheshwari M."/>
            <person name="Maheshwari R."/>
            <person name="Malloy K."/>
            <person name="Martinez E."/>
            <person name="Mathew T."/>
            <person name="Mercado I.C."/>
            <person name="Mercado C."/>
            <person name="Meyer B."/>
            <person name="Montgomery K."/>
            <person name="Morgan M.B."/>
            <person name="Munidasa M."/>
            <person name="Nazareth L.V."/>
            <person name="Nelson J."/>
            <person name="Ng B.M."/>
            <person name="Nguyen N.B."/>
            <person name="Nguyen P.Q."/>
            <person name="Nguyen T."/>
            <person name="Obregon M."/>
            <person name="Okwuonu G.O."/>
            <person name="Onwere C.G."/>
            <person name="Orozco G."/>
            <person name="Parra A."/>
            <person name="Patel S."/>
            <person name="Patil S."/>
            <person name="Perez A."/>
            <person name="Perez Y."/>
            <person name="Pham C."/>
            <person name="Primus E.L."/>
            <person name="Pu L.-L."/>
            <person name="Puazo M."/>
            <person name="Qin X."/>
            <person name="Quiroz J.B."/>
            <person name="Reese J."/>
            <person name="Richards S."/>
            <person name="Rives C.M."/>
            <person name="Robberts R."/>
            <person name="Ruiz S.J."/>
            <person name="Ruiz M.J."/>
            <person name="Santibanez J."/>
            <person name="Schneider B.W."/>
            <person name="Sisson I."/>
            <person name="Smith M."/>
            <person name="Sodergren E."/>
            <person name="Song X.-Z."/>
            <person name="Song B.B."/>
            <person name="Summersgill H."/>
            <person name="Thelus R."/>
            <person name="Thornton R.D."/>
            <person name="Trejos Z.Y."/>
            <person name="Usmani K."/>
            <person name="Vattathil S."/>
            <person name="Villasana D."/>
            <person name="Walker D.L."/>
            <person name="Wang S."/>
            <person name="Wang K."/>
            <person name="White C.S."/>
            <person name="Williams A.C."/>
            <person name="Williamson J."/>
            <person name="Wilson K."/>
            <person name="Woghiren I.O."/>
            <person name="Woodworth J.R."/>
            <person name="Worley K.C."/>
            <person name="Wright R.A."/>
            <person name="Wu W."/>
            <person name="Young L."/>
            <person name="Zhang L."/>
            <person name="Zhang J."/>
            <person name="Zhu Y."/>
            <person name="Muzny D.M."/>
            <person name="Weinstock G."/>
            <person name="Gibbs R.A."/>
        </authorList>
    </citation>
    <scope>NUCLEOTIDE SEQUENCE [LARGE SCALE GENOMIC DNA]</scope>
    <source>
        <strain evidence="4">LSR1</strain>
    </source>
</reference>
<proteinExistence type="predicted"/>
<dbReference type="EnsemblMetazoa" id="XM_008186939.1">
    <property type="protein sequence ID" value="XP_008185161.1"/>
    <property type="gene ID" value="LOC103310001"/>
</dbReference>
<dbReference type="InterPro" id="IPR012337">
    <property type="entry name" value="RNaseH-like_sf"/>
</dbReference>
<evidence type="ECO:0000313" key="3">
    <source>
        <dbReference type="EnsemblMetazoa" id="XP_008185161.1"/>
    </source>
</evidence>
<evidence type="ECO:0000259" key="2">
    <source>
        <dbReference type="Pfam" id="PF14291"/>
    </source>
</evidence>